<evidence type="ECO:0000313" key="2">
    <source>
        <dbReference type="EMBL" id="CAE0754056.1"/>
    </source>
</evidence>
<organism evidence="1">
    <name type="scientific">Chrysotila carterae</name>
    <name type="common">Marine alga</name>
    <name type="synonym">Syracosphaera carterae</name>
    <dbReference type="NCBI Taxonomy" id="13221"/>
    <lineage>
        <taxon>Eukaryota</taxon>
        <taxon>Haptista</taxon>
        <taxon>Haptophyta</taxon>
        <taxon>Prymnesiophyceae</taxon>
        <taxon>Isochrysidales</taxon>
        <taxon>Isochrysidaceae</taxon>
        <taxon>Chrysotila</taxon>
    </lineage>
</organism>
<dbReference type="EMBL" id="HBIZ01011193">
    <property type="protein sequence ID" value="CAE0754056.1"/>
    <property type="molecule type" value="Transcribed_RNA"/>
</dbReference>
<sequence>MIQHLVVMFVGGAPGQNEASWAVSNACSLFYAARVVLILLDDSVALGFAHEGAYGDSDVARAVAPALVVGDEQLGELRQDELDHRAHHAVRRGCEEQTGVLITRFGAARDGHSHDCGANSDGWEEGMSAAYASSKVRRCGY</sequence>
<reference evidence="1" key="1">
    <citation type="submission" date="2021-01" db="EMBL/GenBank/DDBJ databases">
        <authorList>
            <person name="Corre E."/>
            <person name="Pelletier E."/>
            <person name="Niang G."/>
            <person name="Scheremetjew M."/>
            <person name="Finn R."/>
            <person name="Kale V."/>
            <person name="Holt S."/>
            <person name="Cochrane G."/>
            <person name="Meng A."/>
            <person name="Brown T."/>
            <person name="Cohen L."/>
        </authorList>
    </citation>
    <scope>NUCLEOTIDE SEQUENCE</scope>
    <source>
        <strain evidence="1">CCMP645</strain>
    </source>
</reference>
<name>A0A6S9RRQ8_CHRCT</name>
<accession>A0A6S9RRQ8</accession>
<protein>
    <submittedName>
        <fullName evidence="1">Uncharacterized protein</fullName>
    </submittedName>
</protein>
<dbReference type="EMBL" id="HBIZ01011191">
    <property type="protein sequence ID" value="CAE0754055.1"/>
    <property type="molecule type" value="Transcribed_RNA"/>
</dbReference>
<gene>
    <name evidence="1" type="ORF">PCAR00345_LOCUS6642</name>
    <name evidence="2" type="ORF">PCAR00345_LOCUS6643</name>
</gene>
<proteinExistence type="predicted"/>
<dbReference type="AlphaFoldDB" id="A0A6S9RRQ8"/>
<evidence type="ECO:0000313" key="1">
    <source>
        <dbReference type="EMBL" id="CAE0754055.1"/>
    </source>
</evidence>